<dbReference type="InterPro" id="IPR036412">
    <property type="entry name" value="HAD-like_sf"/>
</dbReference>
<dbReference type="Proteomes" id="UP000783686">
    <property type="component" value="Unassembled WGS sequence"/>
</dbReference>
<evidence type="ECO:0000313" key="2">
    <source>
        <dbReference type="EMBL" id="CAD5211126.1"/>
    </source>
</evidence>
<dbReference type="CDD" id="cd02603">
    <property type="entry name" value="HAD_sEH-N_like"/>
    <property type="match status" value="1"/>
</dbReference>
<evidence type="ECO:0000313" key="3">
    <source>
        <dbReference type="Proteomes" id="UP000614601"/>
    </source>
</evidence>
<dbReference type="SFLD" id="SFLDS00003">
    <property type="entry name" value="Haloacid_Dehalogenase"/>
    <property type="match status" value="1"/>
</dbReference>
<proteinExistence type="predicted"/>
<dbReference type="AlphaFoldDB" id="A0A811K561"/>
<dbReference type="PRINTS" id="PR00413">
    <property type="entry name" value="HADHALOGNASE"/>
</dbReference>
<protein>
    <submittedName>
        <fullName evidence="2">Uncharacterized protein</fullName>
    </submittedName>
</protein>
<comment type="caution">
    <text evidence="2">The sequence shown here is derived from an EMBL/GenBank/DDBJ whole genome shotgun (WGS) entry which is preliminary data.</text>
</comment>
<dbReference type="SUPFAM" id="SSF56784">
    <property type="entry name" value="HAD-like"/>
    <property type="match status" value="1"/>
</dbReference>
<dbReference type="PANTHER" id="PTHR47829:SF1">
    <property type="entry name" value="HAD FAMILY PHOSPHATASE"/>
    <property type="match status" value="1"/>
</dbReference>
<dbReference type="Gene3D" id="3.40.50.1000">
    <property type="entry name" value="HAD superfamily/HAD-like"/>
    <property type="match status" value="1"/>
</dbReference>
<dbReference type="InterPro" id="IPR011945">
    <property type="entry name" value="HAD-SF_ppase_IA/epoxid_hydro_N"/>
</dbReference>
<dbReference type="InterPro" id="IPR052898">
    <property type="entry name" value="ACAD10-like"/>
</dbReference>
<keyword evidence="3" id="KW-1185">Reference proteome</keyword>
<accession>A0A811K561</accession>
<sequence>MASVRAVIFDLGGVLYPFRDYNKFKYMCQKASADPKTKKNLVGWQEGALATSDVRDFFEQTFGILPKNKELEAVKLEDFMGPKHEKIWKCLKTLKDNNIKTALLTNNGWWTDKKDKSVIFDDLSLFDVVVESCKEGICKPNPKIFEITLKRLGLKPTECAFIDDLEKNVESANKLGINGIQMVDQNQDLALEKLQTLVNVPLK</sequence>
<organism evidence="2 3">
    <name type="scientific">Bursaphelenchus okinawaensis</name>
    <dbReference type="NCBI Taxonomy" id="465554"/>
    <lineage>
        <taxon>Eukaryota</taxon>
        <taxon>Metazoa</taxon>
        <taxon>Ecdysozoa</taxon>
        <taxon>Nematoda</taxon>
        <taxon>Chromadorea</taxon>
        <taxon>Rhabditida</taxon>
        <taxon>Tylenchina</taxon>
        <taxon>Tylenchomorpha</taxon>
        <taxon>Aphelenchoidea</taxon>
        <taxon>Aphelenchoididae</taxon>
        <taxon>Bursaphelenchus</taxon>
    </lineage>
</organism>
<keyword evidence="1" id="KW-0007">Acetylation</keyword>
<name>A0A811K561_9BILA</name>
<dbReference type="InterPro" id="IPR023214">
    <property type="entry name" value="HAD_sf"/>
</dbReference>
<dbReference type="SFLD" id="SFLDG01129">
    <property type="entry name" value="C1.5:_HAD__Beta-PGM__Phosphata"/>
    <property type="match status" value="1"/>
</dbReference>
<dbReference type="EMBL" id="CAJFDH010000002">
    <property type="protein sequence ID" value="CAD5211126.1"/>
    <property type="molecule type" value="Genomic_DNA"/>
</dbReference>
<gene>
    <name evidence="2" type="ORF">BOKJ2_LOCUS3538</name>
</gene>
<dbReference type="InterPro" id="IPR006439">
    <property type="entry name" value="HAD-SF_hydro_IA"/>
</dbReference>
<dbReference type="NCBIfam" id="TIGR01509">
    <property type="entry name" value="HAD-SF-IA-v3"/>
    <property type="match status" value="1"/>
</dbReference>
<dbReference type="EMBL" id="CAJFCW020000002">
    <property type="protein sequence ID" value="CAG9092718.1"/>
    <property type="molecule type" value="Genomic_DNA"/>
</dbReference>
<dbReference type="OrthoDB" id="408373at2759"/>
<dbReference type="Pfam" id="PF00702">
    <property type="entry name" value="Hydrolase"/>
    <property type="match status" value="1"/>
</dbReference>
<dbReference type="Proteomes" id="UP000614601">
    <property type="component" value="Unassembled WGS sequence"/>
</dbReference>
<dbReference type="PANTHER" id="PTHR47829">
    <property type="entry name" value="HYDROLASE, PUTATIVE (AFU_ORTHOLOGUE AFUA_1G12880)-RELATED"/>
    <property type="match status" value="1"/>
</dbReference>
<dbReference type="InterPro" id="IPR023198">
    <property type="entry name" value="PGP-like_dom2"/>
</dbReference>
<dbReference type="NCBIfam" id="TIGR02247">
    <property type="entry name" value="HAD-1A3-hyp"/>
    <property type="match status" value="1"/>
</dbReference>
<dbReference type="Gene3D" id="1.10.150.240">
    <property type="entry name" value="Putative phosphatase, domain 2"/>
    <property type="match status" value="1"/>
</dbReference>
<reference evidence="2" key="1">
    <citation type="submission" date="2020-09" db="EMBL/GenBank/DDBJ databases">
        <authorList>
            <person name="Kikuchi T."/>
        </authorList>
    </citation>
    <scope>NUCLEOTIDE SEQUENCE</scope>
    <source>
        <strain evidence="2">SH1</strain>
    </source>
</reference>
<evidence type="ECO:0000256" key="1">
    <source>
        <dbReference type="ARBA" id="ARBA00022990"/>
    </source>
</evidence>